<dbReference type="eggNOG" id="COG1732">
    <property type="taxonomic scope" value="Bacteria"/>
</dbReference>
<dbReference type="SUPFAM" id="SSF53850">
    <property type="entry name" value="Periplasmic binding protein-like II"/>
    <property type="match status" value="1"/>
</dbReference>
<dbReference type="GO" id="GO:0043190">
    <property type="term" value="C:ATP-binding cassette (ABC) transporter complex"/>
    <property type="evidence" value="ECO:0007669"/>
    <property type="project" value="InterPro"/>
</dbReference>
<dbReference type="PROSITE" id="PS51257">
    <property type="entry name" value="PROKAR_LIPOPROTEIN"/>
    <property type="match status" value="1"/>
</dbReference>
<dbReference type="Gene3D" id="3.40.190.120">
    <property type="entry name" value="Osmoprotection protein (prox), domain 2"/>
    <property type="match status" value="1"/>
</dbReference>
<proteinExistence type="predicted"/>
<dbReference type="KEGG" id="cvt:B843_07115"/>
<dbReference type="EMBL" id="CP004353">
    <property type="protein sequence ID" value="AHI22808.1"/>
    <property type="molecule type" value="Genomic_DNA"/>
</dbReference>
<dbReference type="RefSeq" id="WP_025252832.1">
    <property type="nucleotide sequence ID" value="NZ_CP004353.1"/>
</dbReference>
<protein>
    <submittedName>
        <fullName evidence="3">Glycine/betaine ABC transporter substrate-binding protein</fullName>
    </submittedName>
</protein>
<reference evidence="3 4" key="1">
    <citation type="submission" date="2013-02" db="EMBL/GenBank/DDBJ databases">
        <title>The complete genome sequence of Corynebacterium vitaeruminis DSM 20294.</title>
        <authorList>
            <person name="Ruckert C."/>
            <person name="Albersmeier A."/>
            <person name="Kalinowski J."/>
        </authorList>
    </citation>
    <scope>NUCLEOTIDE SEQUENCE [LARGE SCALE GENOMIC DNA]</scope>
    <source>
        <strain evidence="4">ATCC 10234</strain>
    </source>
</reference>
<dbReference type="Proteomes" id="UP000019222">
    <property type="component" value="Chromosome"/>
</dbReference>
<sequence length="293" mass="31356">MKKTLGILAATGLLATGLAACSSDAASSGSSKIVIGSQDYYSNEIVAEIYAQTLEEKGFSVDRDFRIGQREVYMSDVESGNINLFPEYTGPLLQYWQPDSTMTKSDDVYAALVQAAPGNLQILHQSPATDQDSYVVTREFADKYNVHSLADLKALNIPITIGGNSELESRPNGPKGLKASYDLDVSFTPIEDGGGPLTIKALKDNSVQLALVYTADPSIKSNDLVVLDDPAAMFRASNLVPIASKDLDSGAVDAINTVSEKLTTDDLVSMNSESVNDQKSASDIAAEWLEKNS</sequence>
<evidence type="ECO:0000256" key="1">
    <source>
        <dbReference type="SAM" id="SignalP"/>
    </source>
</evidence>
<dbReference type="Pfam" id="PF04069">
    <property type="entry name" value="OpuAC"/>
    <property type="match status" value="1"/>
</dbReference>
<evidence type="ECO:0000313" key="3">
    <source>
        <dbReference type="EMBL" id="AHI22808.1"/>
    </source>
</evidence>
<dbReference type="PATRIC" id="fig|1224164.3.peg.1427"/>
<dbReference type="InterPro" id="IPR007210">
    <property type="entry name" value="ABC_Gly_betaine_transp_sub-bd"/>
</dbReference>
<dbReference type="HOGENOM" id="CLU_038355_1_2_11"/>
<keyword evidence="1" id="KW-0732">Signal</keyword>
<dbReference type="STRING" id="1224164.B843_07115"/>
<dbReference type="Gene3D" id="3.40.190.10">
    <property type="entry name" value="Periplasmic binding protein-like II"/>
    <property type="match status" value="1"/>
</dbReference>
<keyword evidence="4" id="KW-1185">Reference proteome</keyword>
<feature type="chain" id="PRO_5004876395" evidence="1">
    <location>
        <begin position="26"/>
        <end position="293"/>
    </location>
</feature>
<dbReference type="GO" id="GO:0022857">
    <property type="term" value="F:transmembrane transporter activity"/>
    <property type="evidence" value="ECO:0007669"/>
    <property type="project" value="InterPro"/>
</dbReference>
<evidence type="ECO:0000313" key="4">
    <source>
        <dbReference type="Proteomes" id="UP000019222"/>
    </source>
</evidence>
<accession>W5Y8I5</accession>
<feature type="domain" description="ABC-type glycine betaine transport system substrate-binding" evidence="2">
    <location>
        <begin position="32"/>
        <end position="291"/>
    </location>
</feature>
<organism evidence="3 4">
    <name type="scientific">Corynebacterium vitaeruminis DSM 20294</name>
    <dbReference type="NCBI Taxonomy" id="1224164"/>
    <lineage>
        <taxon>Bacteria</taxon>
        <taxon>Bacillati</taxon>
        <taxon>Actinomycetota</taxon>
        <taxon>Actinomycetes</taxon>
        <taxon>Mycobacteriales</taxon>
        <taxon>Corynebacteriaceae</taxon>
        <taxon>Corynebacterium</taxon>
    </lineage>
</organism>
<evidence type="ECO:0000259" key="2">
    <source>
        <dbReference type="Pfam" id="PF04069"/>
    </source>
</evidence>
<dbReference type="CDD" id="cd13606">
    <property type="entry name" value="PBP2_ProX_like"/>
    <property type="match status" value="1"/>
</dbReference>
<gene>
    <name evidence="3" type="ORF">B843_07115</name>
</gene>
<name>W5Y8I5_9CORY</name>
<feature type="signal peptide" evidence="1">
    <location>
        <begin position="1"/>
        <end position="25"/>
    </location>
</feature>
<dbReference type="AlphaFoldDB" id="W5Y8I5"/>